<name>A0ABR2EK07_9ROSI</name>
<gene>
    <name evidence="1" type="ORF">V6N12_010417</name>
</gene>
<organism evidence="1 2">
    <name type="scientific">Hibiscus sabdariffa</name>
    <name type="common">roselle</name>
    <dbReference type="NCBI Taxonomy" id="183260"/>
    <lineage>
        <taxon>Eukaryota</taxon>
        <taxon>Viridiplantae</taxon>
        <taxon>Streptophyta</taxon>
        <taxon>Embryophyta</taxon>
        <taxon>Tracheophyta</taxon>
        <taxon>Spermatophyta</taxon>
        <taxon>Magnoliopsida</taxon>
        <taxon>eudicotyledons</taxon>
        <taxon>Gunneridae</taxon>
        <taxon>Pentapetalae</taxon>
        <taxon>rosids</taxon>
        <taxon>malvids</taxon>
        <taxon>Malvales</taxon>
        <taxon>Malvaceae</taxon>
        <taxon>Malvoideae</taxon>
        <taxon>Hibiscus</taxon>
    </lineage>
</organism>
<sequence>MNSDIKQWVQDNLMQQLRFVRESQGWDLIFGATCWYLWFYQNGLVYGTDGVETWSVLAKVRGWCDAASSGCYCERLCWLGFVSRCAEQSCSLVSTIRGVVEVEY</sequence>
<reference evidence="1 2" key="1">
    <citation type="journal article" date="2024" name="G3 (Bethesda)">
        <title>Genome assembly of Hibiscus sabdariffa L. provides insights into metabolisms of medicinal natural products.</title>
        <authorList>
            <person name="Kim T."/>
        </authorList>
    </citation>
    <scope>NUCLEOTIDE SEQUENCE [LARGE SCALE GENOMIC DNA]</scope>
    <source>
        <strain evidence="1">TK-2024</strain>
        <tissue evidence="1">Old leaves</tissue>
    </source>
</reference>
<accession>A0ABR2EK07</accession>
<evidence type="ECO:0000313" key="1">
    <source>
        <dbReference type="EMBL" id="KAK8562333.1"/>
    </source>
</evidence>
<dbReference type="Proteomes" id="UP001472677">
    <property type="component" value="Unassembled WGS sequence"/>
</dbReference>
<comment type="caution">
    <text evidence="1">The sequence shown here is derived from an EMBL/GenBank/DDBJ whole genome shotgun (WGS) entry which is preliminary data.</text>
</comment>
<dbReference type="EMBL" id="JBBPBM010000012">
    <property type="protein sequence ID" value="KAK8562333.1"/>
    <property type="molecule type" value="Genomic_DNA"/>
</dbReference>
<keyword evidence="2" id="KW-1185">Reference proteome</keyword>
<protein>
    <submittedName>
        <fullName evidence="1">Uncharacterized protein</fullName>
    </submittedName>
</protein>
<evidence type="ECO:0000313" key="2">
    <source>
        <dbReference type="Proteomes" id="UP001472677"/>
    </source>
</evidence>
<proteinExistence type="predicted"/>